<evidence type="ECO:0000313" key="3">
    <source>
        <dbReference type="Proteomes" id="UP000198601"/>
    </source>
</evidence>
<proteinExistence type="predicted"/>
<dbReference type="EMBL" id="FMTT01000069">
    <property type="protein sequence ID" value="SCW85034.1"/>
    <property type="molecule type" value="Genomic_DNA"/>
</dbReference>
<feature type="transmembrane region" description="Helical" evidence="1">
    <location>
        <begin position="6"/>
        <end position="28"/>
    </location>
</feature>
<organism evidence="2 3">
    <name type="scientific">Paenibacillus tianmuensis</name>
    <dbReference type="NCBI Taxonomy" id="624147"/>
    <lineage>
        <taxon>Bacteria</taxon>
        <taxon>Bacillati</taxon>
        <taxon>Bacillota</taxon>
        <taxon>Bacilli</taxon>
        <taxon>Bacillales</taxon>
        <taxon>Paenibacillaceae</taxon>
        <taxon>Paenibacillus</taxon>
    </lineage>
</organism>
<gene>
    <name evidence="2" type="ORF">SAMN04487970_10692</name>
</gene>
<dbReference type="OrthoDB" id="2476451at2"/>
<keyword evidence="1" id="KW-0812">Transmembrane</keyword>
<dbReference type="RefSeq" id="WP_090676853.1">
    <property type="nucleotide sequence ID" value="NZ_FMTT01000069.1"/>
</dbReference>
<keyword evidence="1" id="KW-1133">Transmembrane helix</keyword>
<accession>A0A1G4TUL1</accession>
<keyword evidence="1" id="KW-0472">Membrane</keyword>
<protein>
    <submittedName>
        <fullName evidence="2">Uncharacterized protein</fullName>
    </submittedName>
</protein>
<evidence type="ECO:0000313" key="2">
    <source>
        <dbReference type="EMBL" id="SCW85034.1"/>
    </source>
</evidence>
<name>A0A1G4TUL1_9BACL</name>
<keyword evidence="3" id="KW-1185">Reference proteome</keyword>
<dbReference type="AlphaFoldDB" id="A0A1G4TUL1"/>
<evidence type="ECO:0000256" key="1">
    <source>
        <dbReference type="SAM" id="Phobius"/>
    </source>
</evidence>
<dbReference type="Proteomes" id="UP000198601">
    <property type="component" value="Unassembled WGS sequence"/>
</dbReference>
<reference evidence="3" key="1">
    <citation type="submission" date="2016-10" db="EMBL/GenBank/DDBJ databases">
        <authorList>
            <person name="Varghese N."/>
            <person name="Submissions S."/>
        </authorList>
    </citation>
    <scope>NUCLEOTIDE SEQUENCE [LARGE SCALE GENOMIC DNA]</scope>
    <source>
        <strain evidence="3">CGMCC 1.8946</strain>
    </source>
</reference>
<sequence>MKNTKIIINVSSMLTILFIIVVVLLLLLGANQIHKKNVDFAEQIAQDCKDTGGVPETSNTWTNLNFKVTCKQI</sequence>